<dbReference type="EMBL" id="CAWUOM010000060">
    <property type="protein sequence ID" value="CAK7269580.1"/>
    <property type="molecule type" value="Genomic_DNA"/>
</dbReference>
<feature type="compositionally biased region" description="Pro residues" evidence="1">
    <location>
        <begin position="174"/>
        <end position="189"/>
    </location>
</feature>
<evidence type="ECO:0000313" key="3">
    <source>
        <dbReference type="Proteomes" id="UP001642501"/>
    </source>
</evidence>
<keyword evidence="3" id="KW-1185">Reference proteome</keyword>
<feature type="compositionally biased region" description="Basic and acidic residues" evidence="1">
    <location>
        <begin position="12"/>
        <end position="39"/>
    </location>
</feature>
<feature type="region of interest" description="Disordered" evidence="1">
    <location>
        <begin position="264"/>
        <end position="397"/>
    </location>
</feature>
<feature type="compositionally biased region" description="Low complexity" evidence="1">
    <location>
        <begin position="74"/>
        <end position="97"/>
    </location>
</feature>
<protein>
    <submittedName>
        <fullName evidence="2">Uncharacterized protein</fullName>
    </submittedName>
</protein>
<evidence type="ECO:0000313" key="2">
    <source>
        <dbReference type="EMBL" id="CAK7269580.1"/>
    </source>
</evidence>
<feature type="compositionally biased region" description="Polar residues" evidence="1">
    <location>
        <begin position="280"/>
        <end position="300"/>
    </location>
</feature>
<evidence type="ECO:0000256" key="1">
    <source>
        <dbReference type="SAM" id="MobiDB-lite"/>
    </source>
</evidence>
<organism evidence="2 3">
    <name type="scientific">Sporothrix epigloea</name>
    <dbReference type="NCBI Taxonomy" id="1892477"/>
    <lineage>
        <taxon>Eukaryota</taxon>
        <taxon>Fungi</taxon>
        <taxon>Dikarya</taxon>
        <taxon>Ascomycota</taxon>
        <taxon>Pezizomycotina</taxon>
        <taxon>Sordariomycetes</taxon>
        <taxon>Sordariomycetidae</taxon>
        <taxon>Ophiostomatales</taxon>
        <taxon>Ophiostomataceae</taxon>
        <taxon>Sporothrix</taxon>
    </lineage>
</organism>
<reference evidence="2 3" key="1">
    <citation type="submission" date="2024-01" db="EMBL/GenBank/DDBJ databases">
        <authorList>
            <person name="Allen C."/>
            <person name="Tagirdzhanova G."/>
        </authorList>
    </citation>
    <scope>NUCLEOTIDE SEQUENCE [LARGE SCALE GENOMIC DNA]</scope>
    <source>
        <strain evidence="2 3">CBS 573.63</strain>
    </source>
</reference>
<gene>
    <name evidence="2" type="ORF">SEPCBS57363_003674</name>
</gene>
<dbReference type="Proteomes" id="UP001642501">
    <property type="component" value="Unassembled WGS sequence"/>
</dbReference>
<proteinExistence type="predicted"/>
<feature type="compositionally biased region" description="Acidic residues" evidence="1">
    <location>
        <begin position="374"/>
        <end position="383"/>
    </location>
</feature>
<accession>A0ABP0DMR7</accession>
<feature type="region of interest" description="Disordered" evidence="1">
    <location>
        <begin position="1"/>
        <end position="213"/>
    </location>
</feature>
<feature type="compositionally biased region" description="Polar residues" evidence="1">
    <location>
        <begin position="264"/>
        <end position="273"/>
    </location>
</feature>
<feature type="compositionally biased region" description="Polar residues" evidence="1">
    <location>
        <begin position="143"/>
        <end position="152"/>
    </location>
</feature>
<comment type="caution">
    <text evidence="2">The sequence shown here is derived from an EMBL/GenBank/DDBJ whole genome shotgun (WGS) entry which is preliminary data.</text>
</comment>
<name>A0ABP0DMR7_9PEZI</name>
<sequence>MSGFSNVLKNGWHPEKGQDFKKQVTGIWKKDDSSYEARANHISRPLSSLRDPASFGPPPRHVALDGGANPNSTAVVVQSSAYPSASSPSQYAPATPARHALPSRQQAAPASDEDEERSRSPQPFRIDTTGLSTSHLPPPPTRQGGSSVSRSPVPTAPPSASRPVPNPSAKAAPPGLPPRLPPRSTPSPNLPTVHGIMSTSAHPPPQPRPVQAYAGPGAVADRYINQEAVNRLGRAGISVPGLGIESAAGHNGKLQQQSTALSAINTLAASPSRITPAGHTAQSPRQTSPTRAPTASQASPAVQLGELQARFAKMGTIAGTAGGRMPSQSPVRPTVESGRAMASLVAGKKKPPPPPAKKPGLAGVAAKPHHDININDDDDDDEYAPPPIPMATRPQGW</sequence>